<dbReference type="AlphaFoldDB" id="A0A151JSN4"/>
<sequence>MDTDKITVPELKAVLKHLGLPTKGNKPELLKRLFDKDPSGKIPTEGTLTEVEDATTQQQGEGHSVAMTEGEVEQTACDGELEILRREHDLMRRELEIMRRERELEANRTIMTASPATIASQASTTRSQPKAISELLSEFTGSEGTFPTWRKQFDLIRATYQLDDGTARIVIGMRLKQKALQWFHSRPEYLEVSVDELLEKMRIMFDHRPAKLDLRRRFEKRVWRNDETFNNYFYDKTILANKVPVDEDELVDYIIDGTDEITRNQARIQTFKTKEELLSAFGKITFQAANRSYARDSSSTNTRKAEFKRKTKQQAPSQEGQDNAEVKCYNCNQPGHVAKNCDKPRRERGSCYECGAADHRLRDCPRKKRGDNAERASTSRRDRTDLQR</sequence>
<evidence type="ECO:0000313" key="6">
    <source>
        <dbReference type="Proteomes" id="UP000078492"/>
    </source>
</evidence>
<dbReference type="Gene3D" id="4.10.60.10">
    <property type="entry name" value="Zinc finger, CCHC-type"/>
    <property type="match status" value="2"/>
</dbReference>
<reference evidence="5 6" key="1">
    <citation type="submission" date="2015-09" db="EMBL/GenBank/DDBJ databases">
        <title>Trachymyrmex cornetzi WGS genome.</title>
        <authorList>
            <person name="Nygaard S."/>
            <person name="Hu H."/>
            <person name="Boomsma J."/>
            <person name="Zhang G."/>
        </authorList>
    </citation>
    <scope>NUCLEOTIDE SEQUENCE [LARGE SCALE GENOMIC DNA]</scope>
    <source>
        <strain evidence="5">Tcor2-1</strain>
        <tissue evidence="5">Whole body</tissue>
    </source>
</reference>
<protein>
    <submittedName>
        <fullName evidence="5">Gag-Pol polyprotein</fullName>
    </submittedName>
</protein>
<evidence type="ECO:0000313" key="5">
    <source>
        <dbReference type="EMBL" id="KYN30352.1"/>
    </source>
</evidence>
<evidence type="ECO:0000256" key="2">
    <source>
        <dbReference type="SAM" id="MobiDB-lite"/>
    </source>
</evidence>
<evidence type="ECO:0000259" key="4">
    <source>
        <dbReference type="PROSITE" id="PS50800"/>
    </source>
</evidence>
<organism evidence="5 6">
    <name type="scientific">Trachymyrmex cornetzi</name>
    <dbReference type="NCBI Taxonomy" id="471704"/>
    <lineage>
        <taxon>Eukaryota</taxon>
        <taxon>Metazoa</taxon>
        <taxon>Ecdysozoa</taxon>
        <taxon>Arthropoda</taxon>
        <taxon>Hexapoda</taxon>
        <taxon>Insecta</taxon>
        <taxon>Pterygota</taxon>
        <taxon>Neoptera</taxon>
        <taxon>Endopterygota</taxon>
        <taxon>Hymenoptera</taxon>
        <taxon>Apocrita</taxon>
        <taxon>Aculeata</taxon>
        <taxon>Formicoidea</taxon>
        <taxon>Formicidae</taxon>
        <taxon>Myrmicinae</taxon>
        <taxon>Trachymyrmex</taxon>
    </lineage>
</organism>
<keyword evidence="1" id="KW-0863">Zinc-finger</keyword>
<feature type="domain" description="CCHC-type" evidence="3">
    <location>
        <begin position="351"/>
        <end position="366"/>
    </location>
</feature>
<feature type="domain" description="CCHC-type" evidence="3">
    <location>
        <begin position="327"/>
        <end position="343"/>
    </location>
</feature>
<dbReference type="Proteomes" id="UP000078492">
    <property type="component" value="Unassembled WGS sequence"/>
</dbReference>
<dbReference type="InterPro" id="IPR032567">
    <property type="entry name" value="RTL1-rel"/>
</dbReference>
<keyword evidence="1" id="KW-0479">Metal-binding</keyword>
<dbReference type="SMART" id="SM00513">
    <property type="entry name" value="SAP"/>
    <property type="match status" value="1"/>
</dbReference>
<dbReference type="SMART" id="SM00343">
    <property type="entry name" value="ZnF_C2HC"/>
    <property type="match status" value="2"/>
</dbReference>
<dbReference type="InterPro" id="IPR036875">
    <property type="entry name" value="Znf_CCHC_sf"/>
</dbReference>
<feature type="domain" description="SAP" evidence="4">
    <location>
        <begin position="3"/>
        <end position="37"/>
    </location>
</feature>
<dbReference type="SUPFAM" id="SSF57756">
    <property type="entry name" value="Retrovirus zinc finger-like domains"/>
    <property type="match status" value="1"/>
</dbReference>
<dbReference type="PROSITE" id="PS50800">
    <property type="entry name" value="SAP"/>
    <property type="match status" value="1"/>
</dbReference>
<keyword evidence="6" id="KW-1185">Reference proteome</keyword>
<dbReference type="EMBL" id="KQ978526">
    <property type="protein sequence ID" value="KYN30352.1"/>
    <property type="molecule type" value="Genomic_DNA"/>
</dbReference>
<dbReference type="STRING" id="471704.A0A151JSN4"/>
<dbReference type="GO" id="GO:0003676">
    <property type="term" value="F:nucleic acid binding"/>
    <property type="evidence" value="ECO:0007669"/>
    <property type="project" value="InterPro"/>
</dbReference>
<dbReference type="PANTHER" id="PTHR15503:SF22">
    <property type="entry name" value="TRANSPOSON TY3-I GAG POLYPROTEIN"/>
    <property type="match status" value="1"/>
</dbReference>
<dbReference type="InterPro" id="IPR001878">
    <property type="entry name" value="Znf_CCHC"/>
</dbReference>
<dbReference type="InterPro" id="IPR036361">
    <property type="entry name" value="SAP_dom_sf"/>
</dbReference>
<dbReference type="SUPFAM" id="SSF68906">
    <property type="entry name" value="SAP domain"/>
    <property type="match status" value="1"/>
</dbReference>
<dbReference type="Pfam" id="PF02037">
    <property type="entry name" value="SAP"/>
    <property type="match status" value="1"/>
</dbReference>
<dbReference type="PROSITE" id="PS50158">
    <property type="entry name" value="ZF_CCHC"/>
    <property type="match status" value="2"/>
</dbReference>
<dbReference type="InterPro" id="IPR003034">
    <property type="entry name" value="SAP_dom"/>
</dbReference>
<feature type="region of interest" description="Disordered" evidence="2">
    <location>
        <begin position="292"/>
        <end position="323"/>
    </location>
</feature>
<name>A0A151JSN4_9HYME</name>
<gene>
    <name evidence="5" type="ORF">ALC57_00186</name>
</gene>
<evidence type="ECO:0000256" key="1">
    <source>
        <dbReference type="PROSITE-ProRule" id="PRU00047"/>
    </source>
</evidence>
<dbReference type="Pfam" id="PF00098">
    <property type="entry name" value="zf-CCHC"/>
    <property type="match status" value="2"/>
</dbReference>
<proteinExistence type="predicted"/>
<evidence type="ECO:0000259" key="3">
    <source>
        <dbReference type="PROSITE" id="PS50158"/>
    </source>
</evidence>
<feature type="region of interest" description="Disordered" evidence="2">
    <location>
        <begin position="363"/>
        <end position="388"/>
    </location>
</feature>
<feature type="compositionally biased region" description="Polar residues" evidence="2">
    <location>
        <begin position="292"/>
        <end position="302"/>
    </location>
</feature>
<accession>A0A151JSN4</accession>
<dbReference type="GO" id="GO:0008270">
    <property type="term" value="F:zinc ion binding"/>
    <property type="evidence" value="ECO:0007669"/>
    <property type="project" value="UniProtKB-KW"/>
</dbReference>
<dbReference type="Gene3D" id="1.10.720.30">
    <property type="entry name" value="SAP domain"/>
    <property type="match status" value="1"/>
</dbReference>
<keyword evidence="1" id="KW-0862">Zinc</keyword>
<dbReference type="PANTHER" id="PTHR15503">
    <property type="entry name" value="LDOC1 RELATED"/>
    <property type="match status" value="1"/>
</dbReference>